<dbReference type="AlphaFoldDB" id="A0A2S9CW52"/>
<accession>A0A2S9CW52</accession>
<comment type="caution">
    <text evidence="1">The sequence shown here is derived from an EMBL/GenBank/DDBJ whole genome shotgun (WGS) entry which is preliminary data.</text>
</comment>
<evidence type="ECO:0000313" key="1">
    <source>
        <dbReference type="EMBL" id="PRB84758.1"/>
    </source>
</evidence>
<reference evidence="1 2" key="1">
    <citation type="submission" date="2017-09" db="EMBL/GenBank/DDBJ databases">
        <title>Genomic, metabolic, and phenotypic characteristics of bacterial isolates from the natural microbiome of the model nematode Caenorhabditis elegans.</title>
        <authorList>
            <person name="Zimmermann J."/>
            <person name="Obeng N."/>
            <person name="Yang W."/>
            <person name="Obeng O."/>
            <person name="Kissoyan K."/>
            <person name="Pees B."/>
            <person name="Dirksen P."/>
            <person name="Hoppner M."/>
            <person name="Franke A."/>
            <person name="Rosenstiel P."/>
            <person name="Leippe M."/>
            <person name="Dierking K."/>
            <person name="Kaleta C."/>
            <person name="Schulenburg H."/>
        </authorList>
    </citation>
    <scope>NUCLEOTIDE SEQUENCE [LARGE SCALE GENOMIC DNA]</scope>
    <source>
        <strain evidence="1 2">MYb25</strain>
    </source>
</reference>
<name>A0A2S9CW52_CHRCI</name>
<evidence type="ECO:0000313" key="2">
    <source>
        <dbReference type="Proteomes" id="UP000238534"/>
    </source>
</evidence>
<protein>
    <recommendedName>
        <fullName evidence="3">Lipocalin-like domain-containing protein</fullName>
    </recommendedName>
</protein>
<dbReference type="EMBL" id="PCPP01000001">
    <property type="protein sequence ID" value="PRB84758.1"/>
    <property type="molecule type" value="Genomic_DNA"/>
</dbReference>
<dbReference type="Proteomes" id="UP000238534">
    <property type="component" value="Unassembled WGS sequence"/>
</dbReference>
<sequence length="170" mass="19530">MLISALLKLYDKSVVFMKKPICICIFSLFIISGLKAQDRTANPLLLQTWNLNKMDTYIYTYEKQDGFEARREGIRFQKNGKITGNLIKSTLRYDTLEEPVTKNEKPDRYIGSWKKASDSTVTIIFPSNTNMTGTFVISKLTENGLKLKKVFSADIEKKLDSIRRTKNITD</sequence>
<evidence type="ECO:0008006" key="3">
    <source>
        <dbReference type="Google" id="ProtNLM"/>
    </source>
</evidence>
<proteinExistence type="predicted"/>
<gene>
    <name evidence="1" type="ORF">CQ022_00260</name>
</gene>
<organism evidence="1 2">
    <name type="scientific">Chryseobacterium culicis</name>
    <dbReference type="NCBI Taxonomy" id="680127"/>
    <lineage>
        <taxon>Bacteria</taxon>
        <taxon>Pseudomonadati</taxon>
        <taxon>Bacteroidota</taxon>
        <taxon>Flavobacteriia</taxon>
        <taxon>Flavobacteriales</taxon>
        <taxon>Weeksellaceae</taxon>
        <taxon>Chryseobacterium group</taxon>
        <taxon>Chryseobacterium</taxon>
    </lineage>
</organism>